<keyword evidence="4" id="KW-1133">Transmembrane helix</keyword>
<evidence type="ECO:0000256" key="1">
    <source>
        <dbReference type="PIRSR" id="PIRSR601310-1"/>
    </source>
</evidence>
<comment type="caution">
    <text evidence="6">The sequence shown here is derived from an EMBL/GenBank/DDBJ whole genome shotgun (WGS) entry which is preliminary data.</text>
</comment>
<name>A0A388T962_9ACTN</name>
<evidence type="ECO:0000313" key="6">
    <source>
        <dbReference type="EMBL" id="GBQ04225.1"/>
    </source>
</evidence>
<feature type="domain" description="HIT" evidence="5">
    <location>
        <begin position="8"/>
        <end position="116"/>
    </location>
</feature>
<dbReference type="InterPro" id="IPR011146">
    <property type="entry name" value="HIT-like"/>
</dbReference>
<evidence type="ECO:0000256" key="2">
    <source>
        <dbReference type="PIRSR" id="PIRSR601310-3"/>
    </source>
</evidence>
<protein>
    <recommendedName>
        <fullName evidence="5">HIT domain-containing protein</fullName>
    </recommendedName>
</protein>
<dbReference type="InterPro" id="IPR036265">
    <property type="entry name" value="HIT-like_sf"/>
</dbReference>
<dbReference type="GO" id="GO:0009117">
    <property type="term" value="P:nucleotide metabolic process"/>
    <property type="evidence" value="ECO:0007669"/>
    <property type="project" value="TreeGrafter"/>
</dbReference>
<dbReference type="EMBL" id="BGZL01000032">
    <property type="protein sequence ID" value="GBQ04225.1"/>
    <property type="molecule type" value="Genomic_DNA"/>
</dbReference>
<keyword evidence="4" id="KW-0812">Transmembrane</keyword>
<keyword evidence="4" id="KW-0472">Membrane</keyword>
<proteinExistence type="predicted"/>
<feature type="short sequence motif" description="Histidine triad motif" evidence="2 3">
    <location>
        <begin position="101"/>
        <end position="105"/>
    </location>
</feature>
<organism evidence="6 7">
    <name type="scientific">Streptomyces spongiicola</name>
    <dbReference type="NCBI Taxonomy" id="1690221"/>
    <lineage>
        <taxon>Bacteria</taxon>
        <taxon>Bacillati</taxon>
        <taxon>Actinomycetota</taxon>
        <taxon>Actinomycetes</taxon>
        <taxon>Kitasatosporales</taxon>
        <taxon>Streptomycetaceae</taxon>
        <taxon>Streptomyces</taxon>
    </lineage>
</organism>
<feature type="active site" description="Tele-AMP-histidine intermediate" evidence="1">
    <location>
        <position position="103"/>
    </location>
</feature>
<dbReference type="PANTHER" id="PTHR46648">
    <property type="entry name" value="HIT FAMILY PROTEIN 1"/>
    <property type="match status" value="1"/>
</dbReference>
<accession>A0A388T962</accession>
<dbReference type="PANTHER" id="PTHR46648:SF1">
    <property type="entry name" value="ADENOSINE 5'-MONOPHOSPHORAMIDASE HNT1"/>
    <property type="match status" value="1"/>
</dbReference>
<evidence type="ECO:0000256" key="4">
    <source>
        <dbReference type="SAM" id="Phobius"/>
    </source>
</evidence>
<sequence length="287" mass="30979">MVNPASCPFCGIIAGYDASARLVYRSQEVTVFFPLEPATRGHTLVVPNRHVADLTDLTAAEGRDLGEALLKTARAIRSGLAPDGLNVIQSTGAAATQTVPHVHFHLVPRWPGDRMTLQWPMGAAEDDQAQNRTLAVIQAALLNEASTVGAEDRRQHLSFIQAVVTRMSQASSASKSWLLPIVTVTYGYAITSKSPFVALLGCLAVLVFGVLDANYLKQERAFRKLYDEVAAGRPIPAFSMNPALASPAGTRVNYWPDWPDVRSWAVAPVYGPLLLAGLGVAGWLFCR</sequence>
<dbReference type="Pfam" id="PF01230">
    <property type="entry name" value="HIT"/>
    <property type="match status" value="1"/>
</dbReference>
<dbReference type="SUPFAM" id="SSF54197">
    <property type="entry name" value="HIT-like"/>
    <property type="match status" value="1"/>
</dbReference>
<reference evidence="6 7" key="1">
    <citation type="submission" date="2018-07" db="EMBL/GenBank/DDBJ databases">
        <title>Whole Genome Shotgun Sequence of Streptomyces spongiicola strain 531S.</title>
        <authorList>
            <person name="Dohra H."/>
            <person name="Kodani S."/>
        </authorList>
    </citation>
    <scope>NUCLEOTIDE SEQUENCE [LARGE SCALE GENOMIC DNA]</scope>
    <source>
        <strain evidence="6 7">531S</strain>
    </source>
</reference>
<evidence type="ECO:0000313" key="7">
    <source>
        <dbReference type="Proteomes" id="UP000265354"/>
    </source>
</evidence>
<gene>
    <name evidence="6" type="ORF">SSP531S_57170</name>
</gene>
<feature type="transmembrane region" description="Helical" evidence="4">
    <location>
        <begin position="196"/>
        <end position="216"/>
    </location>
</feature>
<evidence type="ECO:0000256" key="3">
    <source>
        <dbReference type="PROSITE-ProRule" id="PRU00464"/>
    </source>
</evidence>
<dbReference type="Proteomes" id="UP000265354">
    <property type="component" value="Unassembled WGS sequence"/>
</dbReference>
<dbReference type="InterPro" id="IPR001310">
    <property type="entry name" value="Histidine_triad_HIT"/>
</dbReference>
<dbReference type="GO" id="GO:0003824">
    <property type="term" value="F:catalytic activity"/>
    <property type="evidence" value="ECO:0007669"/>
    <property type="project" value="InterPro"/>
</dbReference>
<feature type="transmembrane region" description="Helical" evidence="4">
    <location>
        <begin position="264"/>
        <end position="286"/>
    </location>
</feature>
<dbReference type="Gene3D" id="3.30.428.10">
    <property type="entry name" value="HIT-like"/>
    <property type="match status" value="1"/>
</dbReference>
<evidence type="ECO:0000259" key="5">
    <source>
        <dbReference type="PROSITE" id="PS51084"/>
    </source>
</evidence>
<dbReference type="PROSITE" id="PS51084">
    <property type="entry name" value="HIT_2"/>
    <property type="match status" value="1"/>
</dbReference>
<dbReference type="AlphaFoldDB" id="A0A388T962"/>